<evidence type="ECO:0000313" key="2">
    <source>
        <dbReference type="RefSeq" id="XP_016478308.1"/>
    </source>
</evidence>
<dbReference type="RefSeq" id="XP_016478308.1">
    <property type="nucleotide sequence ID" value="XM_016622822.1"/>
</dbReference>
<dbReference type="PaxDb" id="4097-A0A1S4APA8"/>
<dbReference type="SUPFAM" id="SSF56672">
    <property type="entry name" value="DNA/RNA polymerases"/>
    <property type="match status" value="1"/>
</dbReference>
<evidence type="ECO:0000259" key="1">
    <source>
        <dbReference type="Pfam" id="PF07727"/>
    </source>
</evidence>
<dbReference type="PANTHER" id="PTHR11439">
    <property type="entry name" value="GAG-POL-RELATED RETROTRANSPOSON"/>
    <property type="match status" value="1"/>
</dbReference>
<name>A0A1S4APA8_TOBAC</name>
<dbReference type="InterPro" id="IPR043502">
    <property type="entry name" value="DNA/RNA_pol_sf"/>
</dbReference>
<gene>
    <name evidence="2" type="primary">LOC107799683</name>
</gene>
<reference evidence="2" key="1">
    <citation type="submission" date="2025-08" db="UniProtKB">
        <authorList>
            <consortium name="RefSeq"/>
        </authorList>
    </citation>
    <scope>IDENTIFICATION</scope>
</reference>
<accession>A0A1S4APA8</accession>
<dbReference type="InterPro" id="IPR013103">
    <property type="entry name" value="RVT_2"/>
</dbReference>
<dbReference type="KEGG" id="nta:107799683"/>
<dbReference type="AlphaFoldDB" id="A0A1S4APA8"/>
<organism evidence="2">
    <name type="scientific">Nicotiana tabacum</name>
    <name type="common">Common tobacco</name>
    <dbReference type="NCBI Taxonomy" id="4097"/>
    <lineage>
        <taxon>Eukaryota</taxon>
        <taxon>Viridiplantae</taxon>
        <taxon>Streptophyta</taxon>
        <taxon>Embryophyta</taxon>
        <taxon>Tracheophyta</taxon>
        <taxon>Spermatophyta</taxon>
        <taxon>Magnoliopsida</taxon>
        <taxon>eudicotyledons</taxon>
        <taxon>Gunneridae</taxon>
        <taxon>Pentapetalae</taxon>
        <taxon>asterids</taxon>
        <taxon>lamiids</taxon>
        <taxon>Solanales</taxon>
        <taxon>Solanaceae</taxon>
        <taxon>Nicotianoideae</taxon>
        <taxon>Nicotianeae</taxon>
        <taxon>Nicotiana</taxon>
    </lineage>
</organism>
<dbReference type="STRING" id="4097.A0A1S4APA8"/>
<proteinExistence type="predicted"/>
<dbReference type="OrthoDB" id="413361at2759"/>
<dbReference type="Pfam" id="PF07727">
    <property type="entry name" value="RVT_2"/>
    <property type="match status" value="1"/>
</dbReference>
<protein>
    <submittedName>
        <fullName evidence="2">Uncharacterized mitochondrial protein AtMg00810-like</fullName>
    </submittedName>
</protein>
<dbReference type="PANTHER" id="PTHR11439:SF470">
    <property type="entry name" value="CYSTEINE-RICH RLK (RECEPTOR-LIKE PROTEIN KINASE) 8"/>
    <property type="match status" value="1"/>
</dbReference>
<feature type="domain" description="Reverse transcriptase Ty1/copia-type" evidence="1">
    <location>
        <begin position="1"/>
        <end position="158"/>
    </location>
</feature>
<sequence length="372" mass="42150">MHGDLFEELYMKVPLGLIVSSSSSGPPFICKLKKSLYDLKQASWQWFAKLSHALIFRGYSFSLNGYSLFTKFTSSSTILIDVYVDDILLVRNDDSELTSLKAFLDQQFKIKDLEVVHYFLGLEVSHLLHVQLVNQHKYLKELLSVFHCSSASPVVTPLDLSVKLTPTYGDALVDPSPYRRLIGKLNFLQHTRHDISFSVQHLSQFLNTPRIAHMHAALHVLRYLVKDPGRGIFFNRTQDFSLQAFSNSDWAGGPSSRKSVSGYLVTLGGSPVCWKFSEEGGTFGDIQSTVVRTQIDYLLLRRCNRGLCTDCKVIPSENLSTQHRLLVMDLEIGRKRKKRIEFGLPKIKWGALTKNTTRVLVEKLEAMGGMEE</sequence>